<dbReference type="InterPro" id="IPR012308">
    <property type="entry name" value="DNA_ligase_ATP-dep_N"/>
</dbReference>
<proteinExistence type="inferred from homology"/>
<dbReference type="Gene3D" id="2.40.50.140">
    <property type="entry name" value="Nucleic acid-binding proteins"/>
    <property type="match status" value="1"/>
</dbReference>
<keyword evidence="8" id="KW-0227">DNA damage</keyword>
<dbReference type="InterPro" id="IPR036420">
    <property type="entry name" value="BRCT_dom_sf"/>
</dbReference>
<feature type="region of interest" description="Disordered" evidence="16">
    <location>
        <begin position="588"/>
        <end position="622"/>
    </location>
</feature>
<dbReference type="InterPro" id="IPR044125">
    <property type="entry name" value="Adenylation_DNA_ligase_IV"/>
</dbReference>
<comment type="subcellular location">
    <subcellularLocation>
        <location evidence="2">Nucleus</location>
    </subcellularLocation>
</comment>
<comment type="cofactor">
    <cofactor evidence="1">
        <name>Mg(2+)</name>
        <dbReference type="ChEBI" id="CHEBI:18420"/>
    </cofactor>
</comment>
<evidence type="ECO:0000256" key="13">
    <source>
        <dbReference type="ARBA" id="ARBA00023242"/>
    </source>
</evidence>
<evidence type="ECO:0000256" key="6">
    <source>
        <dbReference type="ARBA" id="ARBA00022737"/>
    </source>
</evidence>
<evidence type="ECO:0000256" key="1">
    <source>
        <dbReference type="ARBA" id="ARBA00001946"/>
    </source>
</evidence>
<dbReference type="InterPro" id="IPR012310">
    <property type="entry name" value="DNA_ligase_ATP-dep_cent"/>
</dbReference>
<evidence type="ECO:0000256" key="8">
    <source>
        <dbReference type="ARBA" id="ARBA00022763"/>
    </source>
</evidence>
<dbReference type="Proteomes" id="UP001328107">
    <property type="component" value="Unassembled WGS sequence"/>
</dbReference>
<keyword evidence="4" id="KW-0436">Ligase</keyword>
<accession>A0AAN5C8M0</accession>
<evidence type="ECO:0000256" key="2">
    <source>
        <dbReference type="ARBA" id="ARBA00004123"/>
    </source>
</evidence>
<dbReference type="GO" id="GO:0005958">
    <property type="term" value="C:DNA-dependent protein kinase-DNA ligase 4 complex"/>
    <property type="evidence" value="ECO:0007669"/>
    <property type="project" value="TreeGrafter"/>
</dbReference>
<dbReference type="Gene3D" id="3.30.470.30">
    <property type="entry name" value="DNA ligase/mRNA capping enzyme"/>
    <property type="match status" value="1"/>
</dbReference>
<keyword evidence="12" id="KW-0234">DNA repair</keyword>
<organism evidence="19 20">
    <name type="scientific">Pristionchus mayeri</name>
    <dbReference type="NCBI Taxonomy" id="1317129"/>
    <lineage>
        <taxon>Eukaryota</taxon>
        <taxon>Metazoa</taxon>
        <taxon>Ecdysozoa</taxon>
        <taxon>Nematoda</taxon>
        <taxon>Chromadorea</taxon>
        <taxon>Rhabditida</taxon>
        <taxon>Rhabditina</taxon>
        <taxon>Diplogasteromorpha</taxon>
        <taxon>Diplogasteroidea</taxon>
        <taxon>Neodiplogasteridae</taxon>
        <taxon>Pristionchus</taxon>
    </lineage>
</organism>
<evidence type="ECO:0000256" key="4">
    <source>
        <dbReference type="ARBA" id="ARBA00022598"/>
    </source>
</evidence>
<dbReference type="AlphaFoldDB" id="A0AAN5C8M0"/>
<dbReference type="InterPro" id="IPR001357">
    <property type="entry name" value="BRCT_dom"/>
</dbReference>
<evidence type="ECO:0000259" key="17">
    <source>
        <dbReference type="PROSITE" id="PS50160"/>
    </source>
</evidence>
<keyword evidence="6" id="KW-0677">Repeat</keyword>
<dbReference type="PROSITE" id="PS50172">
    <property type="entry name" value="BRCT"/>
    <property type="match status" value="1"/>
</dbReference>
<keyword evidence="5" id="KW-0479">Metal-binding</keyword>
<feature type="domain" description="BRCT" evidence="18">
    <location>
        <begin position="621"/>
        <end position="711"/>
    </location>
</feature>
<dbReference type="GO" id="GO:0046872">
    <property type="term" value="F:metal ion binding"/>
    <property type="evidence" value="ECO:0007669"/>
    <property type="project" value="UniProtKB-KW"/>
</dbReference>
<evidence type="ECO:0000256" key="14">
    <source>
        <dbReference type="ARBA" id="ARBA00030676"/>
    </source>
</evidence>
<keyword evidence="10" id="KW-0460">Magnesium</keyword>
<evidence type="ECO:0000256" key="16">
    <source>
        <dbReference type="SAM" id="MobiDB-lite"/>
    </source>
</evidence>
<dbReference type="PANTHER" id="PTHR45997">
    <property type="entry name" value="DNA LIGASE 4"/>
    <property type="match status" value="1"/>
</dbReference>
<keyword evidence="20" id="KW-1185">Reference proteome</keyword>
<dbReference type="Pfam" id="PF00533">
    <property type="entry name" value="BRCT"/>
    <property type="match status" value="1"/>
</dbReference>
<dbReference type="GO" id="GO:0032807">
    <property type="term" value="C:DNA ligase IV complex"/>
    <property type="evidence" value="ECO:0007669"/>
    <property type="project" value="TreeGrafter"/>
</dbReference>
<dbReference type="InterPro" id="IPR029710">
    <property type="entry name" value="LIG4"/>
</dbReference>
<dbReference type="InterPro" id="IPR016059">
    <property type="entry name" value="DNA_ligase_ATP-dep_CS"/>
</dbReference>
<dbReference type="Pfam" id="PF04675">
    <property type="entry name" value="DNA_ligase_A_N"/>
    <property type="match status" value="1"/>
</dbReference>
<evidence type="ECO:0000259" key="18">
    <source>
        <dbReference type="PROSITE" id="PS50172"/>
    </source>
</evidence>
<evidence type="ECO:0000313" key="19">
    <source>
        <dbReference type="EMBL" id="GMR41748.1"/>
    </source>
</evidence>
<dbReference type="InterPro" id="IPR036599">
    <property type="entry name" value="DNA_ligase_N_sf"/>
</dbReference>
<dbReference type="Gene3D" id="1.10.3260.10">
    <property type="entry name" value="DNA ligase, ATP-dependent, N-terminal domain"/>
    <property type="match status" value="1"/>
</dbReference>
<evidence type="ECO:0000256" key="9">
    <source>
        <dbReference type="ARBA" id="ARBA00022840"/>
    </source>
</evidence>
<gene>
    <name evidence="19" type="ORF">PMAYCL1PPCAC_11943</name>
</gene>
<dbReference type="GO" id="GO:0003677">
    <property type="term" value="F:DNA binding"/>
    <property type="evidence" value="ECO:0007669"/>
    <property type="project" value="InterPro"/>
</dbReference>
<dbReference type="GO" id="GO:0005524">
    <property type="term" value="F:ATP binding"/>
    <property type="evidence" value="ECO:0007669"/>
    <property type="project" value="UniProtKB-KW"/>
</dbReference>
<reference evidence="20" key="1">
    <citation type="submission" date="2022-10" db="EMBL/GenBank/DDBJ databases">
        <title>Genome assembly of Pristionchus species.</title>
        <authorList>
            <person name="Yoshida K."/>
            <person name="Sommer R.J."/>
        </authorList>
    </citation>
    <scope>NUCLEOTIDE SEQUENCE [LARGE SCALE GENOMIC DNA]</scope>
    <source>
        <strain evidence="20">RS5460</strain>
    </source>
</reference>
<protein>
    <recommendedName>
        <fullName evidence="15">DNA ligase IV</fullName>
    </recommendedName>
    <alternativeName>
        <fullName evidence="14">Polydeoxyribonucleotide synthase [ATP] 4</fullName>
    </alternativeName>
</protein>
<dbReference type="Gene3D" id="3.40.50.10190">
    <property type="entry name" value="BRCT domain"/>
    <property type="match status" value="1"/>
</dbReference>
<keyword evidence="13" id="KW-0539">Nucleus</keyword>
<dbReference type="PROSITE" id="PS50160">
    <property type="entry name" value="DNA_LIGASE_A3"/>
    <property type="match status" value="1"/>
</dbReference>
<dbReference type="GO" id="GO:0006310">
    <property type="term" value="P:DNA recombination"/>
    <property type="evidence" value="ECO:0007669"/>
    <property type="project" value="UniProtKB-KW"/>
</dbReference>
<name>A0AAN5C8M0_9BILA</name>
<dbReference type="GO" id="GO:0006297">
    <property type="term" value="P:nucleotide-excision repair, DNA gap filling"/>
    <property type="evidence" value="ECO:0007669"/>
    <property type="project" value="TreeGrafter"/>
</dbReference>
<sequence>MAPLSELVKFSDFCELLRRLKKCTQSSDRKREFEKFFKQWKSDDSFQNEELLPFLRIIVSDLDPERRFDIGDKKLSQRVGKLLGVPSNKLVCFDTMGRHRAVEKLADEVVGRMKKKPDDLTVAIVSDTLDRMANREMKDPDDSDFQHLFLHCGKEELIWIFNILIRNVESYIGAPSNSLLSLFGNDAVYRWTHSRSLSAVLEDISSAGTILGRNFRPMLLARLPRLTDWWQPIAAHSGKEFYVEMKYDGEHVLLHKMDKENYKYFTRNGKDFSGDYGASSKDGSISNRIHSFFLDSCVNCVLDCELVLYDKGTKKICRHNTPASDGHTYSFRRVPEWKEVVIIAVVLFDVLYYNGRSLLNVPLEERIKVLEKGVLKKEAEDTIYIAKRQIMSSRGEVENFFAEAMKKNEEGIVVKAMTGPYIPGSRAKINGWYKLKPNLASSNSLDLAVVAIFPRQGVNGKDKYLLAAKAQEEGSSKMVVVGSVSMGLEDLDRKKIYEDAIRGGPLSAEPHESIDGVREEKREGKGGFVHPHHMTVVEVTCNSLRGRTLVDPVIRCIREKPLDEIDSVEHFDELAEVLRECRLPDEEEAKKMEEAEERKRKKSNEGVIPTKREKKEESEVAEGSPLAGRTVCVLQGVDSKQRERAFKILDRFGAKNVANPVSGTDLVVAITRSHPRTRMVTGKNQWTVVDVQWLMRCEDMGRIEKWSEDELIHSVPGTFEIE</sequence>
<dbReference type="SUPFAM" id="SSF56091">
    <property type="entry name" value="DNA ligase/mRNA capping enzyme, catalytic domain"/>
    <property type="match status" value="1"/>
</dbReference>
<evidence type="ECO:0000256" key="15">
    <source>
        <dbReference type="ARBA" id="ARBA00031942"/>
    </source>
</evidence>
<dbReference type="Pfam" id="PF01068">
    <property type="entry name" value="DNA_ligase_A_M"/>
    <property type="match status" value="1"/>
</dbReference>
<dbReference type="GO" id="GO:0003910">
    <property type="term" value="F:DNA ligase (ATP) activity"/>
    <property type="evidence" value="ECO:0007669"/>
    <property type="project" value="InterPro"/>
</dbReference>
<evidence type="ECO:0000256" key="5">
    <source>
        <dbReference type="ARBA" id="ARBA00022723"/>
    </source>
</evidence>
<dbReference type="EMBL" id="BTRK01000003">
    <property type="protein sequence ID" value="GMR41748.1"/>
    <property type="molecule type" value="Genomic_DNA"/>
</dbReference>
<keyword evidence="9" id="KW-0067">ATP-binding</keyword>
<keyword evidence="11" id="KW-0233">DNA recombination</keyword>
<comment type="caution">
    <text evidence="19">The sequence shown here is derived from an EMBL/GenBank/DDBJ whole genome shotgun (WGS) entry which is preliminary data.</text>
</comment>
<evidence type="ECO:0000256" key="12">
    <source>
        <dbReference type="ARBA" id="ARBA00023204"/>
    </source>
</evidence>
<feature type="compositionally biased region" description="Basic and acidic residues" evidence="16">
    <location>
        <begin position="588"/>
        <end position="598"/>
    </location>
</feature>
<dbReference type="PROSITE" id="PS00333">
    <property type="entry name" value="DNA_LIGASE_A2"/>
    <property type="match status" value="1"/>
</dbReference>
<evidence type="ECO:0000256" key="7">
    <source>
        <dbReference type="ARBA" id="ARBA00022741"/>
    </source>
</evidence>
<keyword evidence="7" id="KW-0547">Nucleotide-binding</keyword>
<comment type="similarity">
    <text evidence="3">Belongs to the ATP-dependent DNA ligase family.</text>
</comment>
<dbReference type="PANTHER" id="PTHR45997:SF1">
    <property type="entry name" value="DNA LIGASE 4"/>
    <property type="match status" value="1"/>
</dbReference>
<feature type="domain" description="ATP-dependent DNA ligase family profile" evidence="17">
    <location>
        <begin position="345"/>
        <end position="460"/>
    </location>
</feature>
<evidence type="ECO:0000256" key="11">
    <source>
        <dbReference type="ARBA" id="ARBA00023172"/>
    </source>
</evidence>
<dbReference type="InterPro" id="IPR012340">
    <property type="entry name" value="NA-bd_OB-fold"/>
</dbReference>
<dbReference type="SUPFAM" id="SSF52113">
    <property type="entry name" value="BRCT domain"/>
    <property type="match status" value="1"/>
</dbReference>
<evidence type="ECO:0000256" key="3">
    <source>
        <dbReference type="ARBA" id="ARBA00007572"/>
    </source>
</evidence>
<dbReference type="GO" id="GO:0006303">
    <property type="term" value="P:double-strand break repair via nonhomologous end joining"/>
    <property type="evidence" value="ECO:0007669"/>
    <property type="project" value="TreeGrafter"/>
</dbReference>
<evidence type="ECO:0000256" key="10">
    <source>
        <dbReference type="ARBA" id="ARBA00022842"/>
    </source>
</evidence>
<evidence type="ECO:0000313" key="20">
    <source>
        <dbReference type="Proteomes" id="UP001328107"/>
    </source>
</evidence>
<dbReference type="CDD" id="cd07903">
    <property type="entry name" value="Adenylation_DNA_ligase_IV"/>
    <property type="match status" value="1"/>
</dbReference>